<keyword evidence="3" id="KW-0238">DNA-binding</keyword>
<feature type="domain" description="DNA mismatch repair proteins mutS family" evidence="4">
    <location>
        <begin position="14"/>
        <end position="58"/>
    </location>
</feature>
<sequence>MNFIIENENDEDPTEEDIIVLYNLVDGACKKSYGFFAAKLAGVPNAIVKDASSAGKLLEEQQKKFKENQTKLIAAQKHVQTLQKLRELCSREMNVIEITKLIEVL</sequence>
<dbReference type="AlphaFoldDB" id="A0A914Q5M3"/>
<keyword evidence="2" id="KW-0067">ATP-binding</keyword>
<dbReference type="InterPro" id="IPR027417">
    <property type="entry name" value="P-loop_NTPase"/>
</dbReference>
<dbReference type="Gene3D" id="3.40.50.300">
    <property type="entry name" value="P-loop containing nucleotide triphosphate hydrolases"/>
    <property type="match status" value="1"/>
</dbReference>
<protein>
    <submittedName>
        <fullName evidence="6">DNA mismatch repair proteins mutS family domain-containing protein</fullName>
    </submittedName>
</protein>
<evidence type="ECO:0000313" key="6">
    <source>
        <dbReference type="WBParaSite" id="PDA_v2.g26223.t1"/>
    </source>
</evidence>
<dbReference type="GO" id="GO:0030983">
    <property type="term" value="F:mismatched DNA binding"/>
    <property type="evidence" value="ECO:0007669"/>
    <property type="project" value="InterPro"/>
</dbReference>
<evidence type="ECO:0000256" key="1">
    <source>
        <dbReference type="ARBA" id="ARBA00022741"/>
    </source>
</evidence>
<dbReference type="WBParaSite" id="PDA_v2.g26223.t1">
    <property type="protein sequence ID" value="PDA_v2.g26223.t1"/>
    <property type="gene ID" value="PDA_v2.g26223"/>
</dbReference>
<evidence type="ECO:0000256" key="2">
    <source>
        <dbReference type="ARBA" id="ARBA00022840"/>
    </source>
</evidence>
<dbReference type="GO" id="GO:0006298">
    <property type="term" value="P:mismatch repair"/>
    <property type="evidence" value="ECO:0007669"/>
    <property type="project" value="InterPro"/>
</dbReference>
<evidence type="ECO:0000313" key="5">
    <source>
        <dbReference type="Proteomes" id="UP000887578"/>
    </source>
</evidence>
<name>A0A914Q5M3_9BILA</name>
<dbReference type="Proteomes" id="UP000887578">
    <property type="component" value="Unplaced"/>
</dbReference>
<accession>A0A914Q5M3</accession>
<organism evidence="5 6">
    <name type="scientific">Panagrolaimus davidi</name>
    <dbReference type="NCBI Taxonomy" id="227884"/>
    <lineage>
        <taxon>Eukaryota</taxon>
        <taxon>Metazoa</taxon>
        <taxon>Ecdysozoa</taxon>
        <taxon>Nematoda</taxon>
        <taxon>Chromadorea</taxon>
        <taxon>Rhabditida</taxon>
        <taxon>Tylenchina</taxon>
        <taxon>Panagrolaimomorpha</taxon>
        <taxon>Panagrolaimoidea</taxon>
        <taxon>Panagrolaimidae</taxon>
        <taxon>Panagrolaimus</taxon>
    </lineage>
</organism>
<dbReference type="GO" id="GO:0005524">
    <property type="term" value="F:ATP binding"/>
    <property type="evidence" value="ECO:0007669"/>
    <property type="project" value="UniProtKB-KW"/>
</dbReference>
<proteinExistence type="predicted"/>
<dbReference type="Pfam" id="PF00488">
    <property type="entry name" value="MutS_V"/>
    <property type="match status" value="1"/>
</dbReference>
<evidence type="ECO:0000259" key="4">
    <source>
        <dbReference type="Pfam" id="PF00488"/>
    </source>
</evidence>
<dbReference type="InterPro" id="IPR000432">
    <property type="entry name" value="DNA_mismatch_repair_MutS_C"/>
</dbReference>
<evidence type="ECO:0000256" key="3">
    <source>
        <dbReference type="ARBA" id="ARBA00023125"/>
    </source>
</evidence>
<keyword evidence="5" id="KW-1185">Reference proteome</keyword>
<reference evidence="6" key="1">
    <citation type="submission" date="2022-11" db="UniProtKB">
        <authorList>
            <consortium name="WormBaseParasite"/>
        </authorList>
    </citation>
    <scope>IDENTIFICATION</scope>
</reference>
<keyword evidence="1" id="KW-0547">Nucleotide-binding</keyword>